<evidence type="ECO:0000313" key="1">
    <source>
        <dbReference type="EMBL" id="UZD41876.1"/>
    </source>
</evidence>
<dbReference type="EMBL" id="CP110230">
    <property type="protein sequence ID" value="UZD41876.1"/>
    <property type="molecule type" value="Genomic_DNA"/>
</dbReference>
<dbReference type="RefSeq" id="WP_178977518.1">
    <property type="nucleotide sequence ID" value="NZ_CP110230.1"/>
</dbReference>
<sequence length="189" mass="22764">MKNINQKDYELIKDLYHWKIDTNDFKKKTDFKANFQELRSLLYSVKDCIDEEGYNQFFNSILWELPKRLSEKDYEALYQEFLLCNFHNEHENIVSAFQSIYNNNIKNIPILLKALKNIPKYLEPEDFKYPYIRKIIYAIGAQPQPESFLALEKLASETNDIKIKKLALHQLEKRKELGRWEYEKNLESK</sequence>
<evidence type="ECO:0000313" key="2">
    <source>
        <dbReference type="Proteomes" id="UP001163262"/>
    </source>
</evidence>
<protein>
    <recommendedName>
        <fullName evidence="3">HEAT repeat domain-containing protein</fullName>
    </recommendedName>
</protein>
<name>A0AA47A384_CAPOC</name>
<dbReference type="AlphaFoldDB" id="A0AA47A384"/>
<reference evidence="1" key="1">
    <citation type="submission" date="2022-10" db="EMBL/GenBank/DDBJ databases">
        <title>Complete genome sequence of Capnocytophaga ochracea KCOM 2812 isolated from actinomycosis lesion.</title>
        <authorList>
            <person name="Kook J.-K."/>
            <person name="Park S.-N."/>
            <person name="Lim Y.K."/>
        </authorList>
    </citation>
    <scope>NUCLEOTIDE SEQUENCE</scope>
    <source>
        <strain evidence="1">KCOM 28121</strain>
    </source>
</reference>
<evidence type="ECO:0008006" key="3">
    <source>
        <dbReference type="Google" id="ProtNLM"/>
    </source>
</evidence>
<organism evidence="1 2">
    <name type="scientific">Capnocytophaga ochracea</name>
    <dbReference type="NCBI Taxonomy" id="1018"/>
    <lineage>
        <taxon>Bacteria</taxon>
        <taxon>Pseudomonadati</taxon>
        <taxon>Bacteroidota</taxon>
        <taxon>Flavobacteriia</taxon>
        <taxon>Flavobacteriales</taxon>
        <taxon>Flavobacteriaceae</taxon>
        <taxon>Capnocytophaga</taxon>
    </lineage>
</organism>
<accession>A0AA47A384</accession>
<gene>
    <name evidence="1" type="ORF">OL231_04850</name>
</gene>
<proteinExistence type="predicted"/>
<dbReference type="Proteomes" id="UP001163262">
    <property type="component" value="Chromosome"/>
</dbReference>